<dbReference type="Proteomes" id="UP000499080">
    <property type="component" value="Unassembled WGS sequence"/>
</dbReference>
<evidence type="ECO:0000256" key="3">
    <source>
        <dbReference type="ARBA" id="ARBA00022833"/>
    </source>
</evidence>
<gene>
    <name evidence="6" type="ORF">AVEN_161417_1</name>
</gene>
<dbReference type="AlphaFoldDB" id="A0A4Y2K155"/>
<reference evidence="6 7" key="1">
    <citation type="journal article" date="2019" name="Sci. Rep.">
        <title>Orb-weaving spider Araneus ventricosus genome elucidates the spidroin gene catalogue.</title>
        <authorList>
            <person name="Kono N."/>
            <person name="Nakamura H."/>
            <person name="Ohtoshi R."/>
            <person name="Moran D.A.P."/>
            <person name="Shinohara A."/>
            <person name="Yoshida Y."/>
            <person name="Fujiwara M."/>
            <person name="Mori M."/>
            <person name="Tomita M."/>
            <person name="Arakawa K."/>
        </authorList>
    </citation>
    <scope>NUCLEOTIDE SEQUENCE [LARGE SCALE GENOMIC DNA]</scope>
</reference>
<keyword evidence="3" id="KW-0862">Zinc</keyword>
<protein>
    <recommendedName>
        <fullName evidence="5">THAP-type domain-containing protein</fullName>
    </recommendedName>
</protein>
<evidence type="ECO:0000256" key="1">
    <source>
        <dbReference type="ARBA" id="ARBA00022723"/>
    </source>
</evidence>
<keyword evidence="4" id="KW-0238">DNA-binding</keyword>
<keyword evidence="7" id="KW-1185">Reference proteome</keyword>
<accession>A0A4Y2K155</accession>
<evidence type="ECO:0000313" key="6">
    <source>
        <dbReference type="EMBL" id="GBM95518.1"/>
    </source>
</evidence>
<dbReference type="OrthoDB" id="8123506at2759"/>
<evidence type="ECO:0000256" key="4">
    <source>
        <dbReference type="ARBA" id="ARBA00023125"/>
    </source>
</evidence>
<dbReference type="InterPro" id="IPR006612">
    <property type="entry name" value="THAP_Znf"/>
</dbReference>
<sequence length="153" mass="17452">MKNLLEEMDCGGSGFQYCILKFPKNTSSSVCITVRNTPGIHFEGPSVASSYFRSPFLVIHITVSLHLTLSPGNSEKLFFSVPKNPAIRKSWTNAMKRDDKRNPKLSNASSLWCCEDHFSLKDDMENYCQWMLTKNVKRLKLKTGTVPHRFDCQ</sequence>
<dbReference type="SUPFAM" id="SSF57716">
    <property type="entry name" value="Glucocorticoid receptor-like (DNA-binding domain)"/>
    <property type="match status" value="1"/>
</dbReference>
<name>A0A4Y2K155_ARAVE</name>
<dbReference type="GO" id="GO:0003677">
    <property type="term" value="F:DNA binding"/>
    <property type="evidence" value="ECO:0007669"/>
    <property type="project" value="UniProtKB-KW"/>
</dbReference>
<feature type="domain" description="THAP-type" evidence="5">
    <location>
        <begin position="76"/>
        <end position="149"/>
    </location>
</feature>
<evidence type="ECO:0000313" key="7">
    <source>
        <dbReference type="Proteomes" id="UP000499080"/>
    </source>
</evidence>
<proteinExistence type="predicted"/>
<keyword evidence="1" id="KW-0479">Metal-binding</keyword>
<dbReference type="GO" id="GO:0008270">
    <property type="term" value="F:zinc ion binding"/>
    <property type="evidence" value="ECO:0007669"/>
    <property type="project" value="UniProtKB-KW"/>
</dbReference>
<keyword evidence="2" id="KW-0863">Zinc-finger</keyword>
<dbReference type="Pfam" id="PF05485">
    <property type="entry name" value="THAP"/>
    <property type="match status" value="1"/>
</dbReference>
<comment type="caution">
    <text evidence="6">The sequence shown here is derived from an EMBL/GenBank/DDBJ whole genome shotgun (WGS) entry which is preliminary data.</text>
</comment>
<dbReference type="EMBL" id="BGPR01004065">
    <property type="protein sequence ID" value="GBM95518.1"/>
    <property type="molecule type" value="Genomic_DNA"/>
</dbReference>
<evidence type="ECO:0000259" key="5">
    <source>
        <dbReference type="Pfam" id="PF05485"/>
    </source>
</evidence>
<organism evidence="6 7">
    <name type="scientific">Araneus ventricosus</name>
    <name type="common">Orbweaver spider</name>
    <name type="synonym">Epeira ventricosa</name>
    <dbReference type="NCBI Taxonomy" id="182803"/>
    <lineage>
        <taxon>Eukaryota</taxon>
        <taxon>Metazoa</taxon>
        <taxon>Ecdysozoa</taxon>
        <taxon>Arthropoda</taxon>
        <taxon>Chelicerata</taxon>
        <taxon>Arachnida</taxon>
        <taxon>Araneae</taxon>
        <taxon>Araneomorphae</taxon>
        <taxon>Entelegynae</taxon>
        <taxon>Araneoidea</taxon>
        <taxon>Araneidae</taxon>
        <taxon>Araneus</taxon>
    </lineage>
</organism>
<evidence type="ECO:0000256" key="2">
    <source>
        <dbReference type="ARBA" id="ARBA00022771"/>
    </source>
</evidence>